<evidence type="ECO:0000313" key="2">
    <source>
        <dbReference type="EMBL" id="KAF6788169.1"/>
    </source>
</evidence>
<evidence type="ECO:0000256" key="1">
    <source>
        <dbReference type="SAM" id="MobiDB-lite"/>
    </source>
</evidence>
<evidence type="ECO:0008006" key="4">
    <source>
        <dbReference type="Google" id="ProtNLM"/>
    </source>
</evidence>
<gene>
    <name evidence="2" type="ORF">CSOJ01_15064</name>
</gene>
<dbReference type="AlphaFoldDB" id="A0A8H6IN87"/>
<reference evidence="2 3" key="1">
    <citation type="journal article" date="2020" name="Phytopathology">
        <title>Genome Sequence Resources of Colletotrichum truncatum, C. plurivorum, C. musicola, and C. sojae: Four Species Pathogenic to Soybean (Glycine max).</title>
        <authorList>
            <person name="Rogerio F."/>
            <person name="Boufleur T.R."/>
            <person name="Ciampi-Guillardi M."/>
            <person name="Sukno S.A."/>
            <person name="Thon M.R."/>
            <person name="Massola Junior N.S."/>
            <person name="Baroncelli R."/>
        </authorList>
    </citation>
    <scope>NUCLEOTIDE SEQUENCE [LARGE SCALE GENOMIC DNA]</scope>
    <source>
        <strain evidence="2 3">LFN0009</strain>
    </source>
</reference>
<evidence type="ECO:0000313" key="3">
    <source>
        <dbReference type="Proteomes" id="UP000652219"/>
    </source>
</evidence>
<feature type="region of interest" description="Disordered" evidence="1">
    <location>
        <begin position="473"/>
        <end position="492"/>
    </location>
</feature>
<protein>
    <recommendedName>
        <fullName evidence="4">Arrestin-like N-terminal domain-containing protein</fullName>
    </recommendedName>
</protein>
<proteinExistence type="predicted"/>
<sequence>MPQHKKKEGRDLSIELEDPSAPLYPGSVVRKHPIGEYVNINVRLLGRAKGKLYHPGIKDGRAGTVRTGSPFWNRPDFTVNFRNTFADVNVRGRPRRWKFEIMIPKVTQRLTDPGEEQNEGFAVVGHALPPSNAWKASHLSKSLEVYVEYWLEAVMRPTQPPRYSEEATLPLRVLEMPSLMPISNFELRGLRFPVSVTGPKDCCWGKMEEMHCLLSVDCPSILQFGAAVPFGIKLMLVGSSAIKHFNNVLPMPKVCVTSAYFKILTETQIPDPLIQKGSLFTWAARLDEEIEGRDTRSCDAREAMIGPVGSSEKSLDLGRVMGLRLDVDGSLNGAWFRTASRRTRPVQTVTPQFTTYTMRTKKALFWDITLSIGGRKAWICSPERATLLPAAAEKTTSVAPAPAPTATFTTTISSLANGELVVHRSTPRAELGNKTETADSRRYDYMYRVKGNRPPLYDAIPRAEQAVVRPLGDEGKAEDSDDGYDVDDTPVSSVRSLSMDRSTAYVASEILRRYTSNHMYVAD</sequence>
<accession>A0A8H6IN87</accession>
<dbReference type="EMBL" id="WIGN01000572">
    <property type="protein sequence ID" value="KAF6788169.1"/>
    <property type="molecule type" value="Genomic_DNA"/>
</dbReference>
<feature type="compositionally biased region" description="Acidic residues" evidence="1">
    <location>
        <begin position="479"/>
        <end position="488"/>
    </location>
</feature>
<comment type="caution">
    <text evidence="2">The sequence shown here is derived from an EMBL/GenBank/DDBJ whole genome shotgun (WGS) entry which is preliminary data.</text>
</comment>
<dbReference type="Proteomes" id="UP000652219">
    <property type="component" value="Unassembled WGS sequence"/>
</dbReference>
<organism evidence="2 3">
    <name type="scientific">Colletotrichum sojae</name>
    <dbReference type="NCBI Taxonomy" id="2175907"/>
    <lineage>
        <taxon>Eukaryota</taxon>
        <taxon>Fungi</taxon>
        <taxon>Dikarya</taxon>
        <taxon>Ascomycota</taxon>
        <taxon>Pezizomycotina</taxon>
        <taxon>Sordariomycetes</taxon>
        <taxon>Hypocreomycetidae</taxon>
        <taxon>Glomerellales</taxon>
        <taxon>Glomerellaceae</taxon>
        <taxon>Colletotrichum</taxon>
        <taxon>Colletotrichum orchidearum species complex</taxon>
    </lineage>
</organism>
<name>A0A8H6IN87_9PEZI</name>
<keyword evidence="3" id="KW-1185">Reference proteome</keyword>